<comment type="caution">
    <text evidence="1">The sequence shown here is derived from an EMBL/GenBank/DDBJ whole genome shotgun (WGS) entry which is preliminary data.</text>
</comment>
<keyword evidence="2" id="KW-1185">Reference proteome</keyword>
<proteinExistence type="predicted"/>
<sequence length="84" mass="9950">MEPSVPLIKFVKNPLYREIRYIEGKLIIDYDNPFQTPIPIYQDFTYIKVPVYRISLCITKNPKQMRICTGLPSYYDIAHDEFSS</sequence>
<gene>
    <name evidence="1" type="ORF">GLOIN_2v1783681</name>
</gene>
<accession>A0A2P4PEG9</accession>
<reference evidence="1 2" key="1">
    <citation type="journal article" date="2013" name="Proc. Natl. Acad. Sci. U.S.A.">
        <title>Genome of an arbuscular mycorrhizal fungus provides insight into the oldest plant symbiosis.</title>
        <authorList>
            <person name="Tisserant E."/>
            <person name="Malbreil M."/>
            <person name="Kuo A."/>
            <person name="Kohler A."/>
            <person name="Symeonidi A."/>
            <person name="Balestrini R."/>
            <person name="Charron P."/>
            <person name="Duensing N."/>
            <person name="Frei Dit Frey N."/>
            <person name="Gianinazzi-Pearson V."/>
            <person name="Gilbert L.B."/>
            <person name="Handa Y."/>
            <person name="Herr J.R."/>
            <person name="Hijri M."/>
            <person name="Koul R."/>
            <person name="Kawaguchi M."/>
            <person name="Krajinski F."/>
            <person name="Lammers P.J."/>
            <person name="Masclaux F.G."/>
            <person name="Murat C."/>
            <person name="Morin E."/>
            <person name="Ndikumana S."/>
            <person name="Pagni M."/>
            <person name="Petitpierre D."/>
            <person name="Requena N."/>
            <person name="Rosikiewicz P."/>
            <person name="Riley R."/>
            <person name="Saito K."/>
            <person name="San Clemente H."/>
            <person name="Shapiro H."/>
            <person name="van Tuinen D."/>
            <person name="Becard G."/>
            <person name="Bonfante P."/>
            <person name="Paszkowski U."/>
            <person name="Shachar-Hill Y.Y."/>
            <person name="Tuskan G.A."/>
            <person name="Young P.W."/>
            <person name="Sanders I.R."/>
            <person name="Henrissat B."/>
            <person name="Rensing S.A."/>
            <person name="Grigoriev I.V."/>
            <person name="Corradi N."/>
            <person name="Roux C."/>
            <person name="Martin F."/>
        </authorList>
    </citation>
    <scope>NUCLEOTIDE SEQUENCE [LARGE SCALE GENOMIC DNA]</scope>
    <source>
        <strain evidence="1 2">DAOM 197198</strain>
    </source>
</reference>
<protein>
    <submittedName>
        <fullName evidence="1">Uncharacterized protein</fullName>
    </submittedName>
</protein>
<evidence type="ECO:0000313" key="2">
    <source>
        <dbReference type="Proteomes" id="UP000018888"/>
    </source>
</evidence>
<evidence type="ECO:0000313" key="1">
    <source>
        <dbReference type="EMBL" id="POG63770.1"/>
    </source>
</evidence>
<reference evidence="1 2" key="2">
    <citation type="journal article" date="2018" name="New Phytol.">
        <title>High intraspecific genome diversity in the model arbuscular mycorrhizal symbiont Rhizophagus irregularis.</title>
        <authorList>
            <person name="Chen E.C.H."/>
            <person name="Morin E."/>
            <person name="Beaudet D."/>
            <person name="Noel J."/>
            <person name="Yildirir G."/>
            <person name="Ndikumana S."/>
            <person name="Charron P."/>
            <person name="St-Onge C."/>
            <person name="Giorgi J."/>
            <person name="Kruger M."/>
            <person name="Marton T."/>
            <person name="Ropars J."/>
            <person name="Grigoriev I.V."/>
            <person name="Hainaut M."/>
            <person name="Henrissat B."/>
            <person name="Roux C."/>
            <person name="Martin F."/>
            <person name="Corradi N."/>
        </authorList>
    </citation>
    <scope>NUCLEOTIDE SEQUENCE [LARGE SCALE GENOMIC DNA]</scope>
    <source>
        <strain evidence="1 2">DAOM 197198</strain>
    </source>
</reference>
<dbReference type="Proteomes" id="UP000018888">
    <property type="component" value="Unassembled WGS sequence"/>
</dbReference>
<name>A0A2P4PEG9_RHIID</name>
<dbReference type="EMBL" id="AUPC02000257">
    <property type="protein sequence ID" value="POG63770.1"/>
    <property type="molecule type" value="Genomic_DNA"/>
</dbReference>
<organism evidence="1 2">
    <name type="scientific">Rhizophagus irregularis (strain DAOM 181602 / DAOM 197198 / MUCL 43194)</name>
    <name type="common">Arbuscular mycorrhizal fungus</name>
    <name type="synonym">Glomus intraradices</name>
    <dbReference type="NCBI Taxonomy" id="747089"/>
    <lineage>
        <taxon>Eukaryota</taxon>
        <taxon>Fungi</taxon>
        <taxon>Fungi incertae sedis</taxon>
        <taxon>Mucoromycota</taxon>
        <taxon>Glomeromycotina</taxon>
        <taxon>Glomeromycetes</taxon>
        <taxon>Glomerales</taxon>
        <taxon>Glomeraceae</taxon>
        <taxon>Rhizophagus</taxon>
    </lineage>
</organism>
<dbReference type="AlphaFoldDB" id="A0A2P4PEG9"/>